<evidence type="ECO:0000313" key="1">
    <source>
        <dbReference type="EMBL" id="KAL3518976.1"/>
    </source>
</evidence>
<organism evidence="1 2">
    <name type="scientific">Cinchona calisaya</name>
    <dbReference type="NCBI Taxonomy" id="153742"/>
    <lineage>
        <taxon>Eukaryota</taxon>
        <taxon>Viridiplantae</taxon>
        <taxon>Streptophyta</taxon>
        <taxon>Embryophyta</taxon>
        <taxon>Tracheophyta</taxon>
        <taxon>Spermatophyta</taxon>
        <taxon>Magnoliopsida</taxon>
        <taxon>eudicotyledons</taxon>
        <taxon>Gunneridae</taxon>
        <taxon>Pentapetalae</taxon>
        <taxon>asterids</taxon>
        <taxon>lamiids</taxon>
        <taxon>Gentianales</taxon>
        <taxon>Rubiaceae</taxon>
        <taxon>Cinchonoideae</taxon>
        <taxon>Cinchoneae</taxon>
        <taxon>Cinchona</taxon>
    </lineage>
</organism>
<sequence length="116" mass="12999">MVVVVGIDWIGNFGAIEIVSYLIPHGNEYDAIGCSLVHHSENGVDFVDLDIGDLGLNVVLGRKGNGRRRRWEEEEKVIGGGGWQREQREREGEVVIERQRGNGDWRREGETVEAEG</sequence>
<comment type="caution">
    <text evidence="1">The sequence shown here is derived from an EMBL/GenBank/DDBJ whole genome shotgun (WGS) entry which is preliminary data.</text>
</comment>
<protein>
    <submittedName>
        <fullName evidence="1">Uncharacterized protein</fullName>
    </submittedName>
</protein>
<keyword evidence="2" id="KW-1185">Reference proteome</keyword>
<dbReference type="Proteomes" id="UP001630127">
    <property type="component" value="Unassembled WGS sequence"/>
</dbReference>
<accession>A0ABD2ZHM9</accession>
<evidence type="ECO:0000313" key="2">
    <source>
        <dbReference type="Proteomes" id="UP001630127"/>
    </source>
</evidence>
<dbReference type="AlphaFoldDB" id="A0ABD2ZHM9"/>
<name>A0ABD2ZHM9_9GENT</name>
<gene>
    <name evidence="1" type="ORF">ACH5RR_021565</name>
</gene>
<proteinExistence type="predicted"/>
<reference evidence="1 2" key="1">
    <citation type="submission" date="2024-11" db="EMBL/GenBank/DDBJ databases">
        <title>A near-complete genome assembly of Cinchona calisaya.</title>
        <authorList>
            <person name="Lian D.C."/>
            <person name="Zhao X.W."/>
            <person name="Wei L."/>
        </authorList>
    </citation>
    <scope>NUCLEOTIDE SEQUENCE [LARGE SCALE GENOMIC DNA]</scope>
    <source>
        <tissue evidence="1">Nenye</tissue>
    </source>
</reference>
<dbReference type="EMBL" id="JBJUIK010000009">
    <property type="protein sequence ID" value="KAL3518976.1"/>
    <property type="molecule type" value="Genomic_DNA"/>
</dbReference>